<comment type="similarity">
    <text evidence="5">Belongs to the SAT4 family.</text>
</comment>
<dbReference type="Proteomes" id="UP000756346">
    <property type="component" value="Unassembled WGS sequence"/>
</dbReference>
<sequence>MAESKNMQPLVHALINILFFLGEGSALLRLYTKLFVLKNFGWDDWSMLLVSVVNIGQHIILYTFIQVGAGLPQADVLAQDPTALNKMLKRLFVEEIWYLGLHFLIKMSFLLFFLRLSPSSKFRIAVFCVIGANVFVTVGTWVLYCLQCIPLEAYWHPEKYPDVKCLPFAVSLWLPATALICVDWAIFILPLSTILSLQMTMKKRLQVLAVVCTGGASVLVSCLRLIVIHEFTVTTDFIYTVGSICIVSAAEMEVAILAANMPGMSALYKAWKSGTISGTGRTSGGGTGSYGPQSRTKNPSGKGYINTGDGSGNGDGHQLATFSSKRTRERIVGDEDLMYTRYENERGAPGVDSDARTLGDHSSTRELAPGRKDSDDDSEGPGHGTNRMSGAQQNHGVVVSREIVVTDEPRDAGRGAQGPEGGLYRPHTWKVAGRSFYRP</sequence>
<evidence type="ECO:0000256" key="1">
    <source>
        <dbReference type="ARBA" id="ARBA00004141"/>
    </source>
</evidence>
<keyword evidence="4 7" id="KW-0472">Membrane</keyword>
<dbReference type="EMBL" id="JAGTJQ010000009">
    <property type="protein sequence ID" value="KAH7024879.1"/>
    <property type="molecule type" value="Genomic_DNA"/>
</dbReference>
<evidence type="ECO:0000256" key="2">
    <source>
        <dbReference type="ARBA" id="ARBA00022692"/>
    </source>
</evidence>
<dbReference type="RefSeq" id="XP_046008427.1">
    <property type="nucleotide sequence ID" value="XM_046159356.1"/>
</dbReference>
<evidence type="ECO:0000256" key="5">
    <source>
        <dbReference type="ARBA" id="ARBA00038359"/>
    </source>
</evidence>
<feature type="transmembrane region" description="Helical" evidence="7">
    <location>
        <begin position="172"/>
        <end position="195"/>
    </location>
</feature>
<evidence type="ECO:0000256" key="7">
    <source>
        <dbReference type="SAM" id="Phobius"/>
    </source>
</evidence>
<proteinExistence type="inferred from homology"/>
<accession>A0A9P9BLG9</accession>
<keyword evidence="3 7" id="KW-1133">Transmembrane helix</keyword>
<feature type="compositionally biased region" description="Polar residues" evidence="6">
    <location>
        <begin position="386"/>
        <end position="395"/>
    </location>
</feature>
<dbReference type="GeneID" id="70188902"/>
<evidence type="ECO:0000313" key="10">
    <source>
        <dbReference type="Proteomes" id="UP000756346"/>
    </source>
</evidence>
<dbReference type="AlphaFoldDB" id="A0A9P9BLG9"/>
<feature type="compositionally biased region" description="Basic and acidic residues" evidence="6">
    <location>
        <begin position="353"/>
        <end position="374"/>
    </location>
</feature>
<dbReference type="OrthoDB" id="5329176at2759"/>
<evidence type="ECO:0000256" key="3">
    <source>
        <dbReference type="ARBA" id="ARBA00022989"/>
    </source>
</evidence>
<feature type="transmembrane region" description="Helical" evidence="7">
    <location>
        <begin position="96"/>
        <end position="117"/>
    </location>
</feature>
<dbReference type="InterPro" id="IPR049326">
    <property type="entry name" value="Rhodopsin_dom_fungi"/>
</dbReference>
<gene>
    <name evidence="9" type="ORF">B0I36DRAFT_366783</name>
</gene>
<dbReference type="Pfam" id="PF20684">
    <property type="entry name" value="Fung_rhodopsin"/>
    <property type="match status" value="1"/>
</dbReference>
<evidence type="ECO:0000259" key="8">
    <source>
        <dbReference type="Pfam" id="PF20684"/>
    </source>
</evidence>
<name>A0A9P9BLG9_9PEZI</name>
<evidence type="ECO:0000313" key="9">
    <source>
        <dbReference type="EMBL" id="KAH7024879.1"/>
    </source>
</evidence>
<dbReference type="PANTHER" id="PTHR33048:SF47">
    <property type="entry name" value="INTEGRAL MEMBRANE PROTEIN-RELATED"/>
    <property type="match status" value="1"/>
</dbReference>
<feature type="region of interest" description="Disordered" evidence="6">
    <location>
        <begin position="280"/>
        <end position="439"/>
    </location>
</feature>
<dbReference type="PANTHER" id="PTHR33048">
    <property type="entry name" value="PTH11-LIKE INTEGRAL MEMBRANE PROTEIN (AFU_ORTHOLOGUE AFUA_5G11245)"/>
    <property type="match status" value="1"/>
</dbReference>
<keyword evidence="10" id="KW-1185">Reference proteome</keyword>
<feature type="transmembrane region" description="Helical" evidence="7">
    <location>
        <begin position="44"/>
        <end position="65"/>
    </location>
</feature>
<feature type="transmembrane region" description="Helical" evidence="7">
    <location>
        <begin position="12"/>
        <end position="32"/>
    </location>
</feature>
<feature type="transmembrane region" description="Helical" evidence="7">
    <location>
        <begin position="237"/>
        <end position="259"/>
    </location>
</feature>
<protein>
    <recommendedName>
        <fullName evidence="8">Rhodopsin domain-containing protein</fullName>
    </recommendedName>
</protein>
<keyword evidence="2 7" id="KW-0812">Transmembrane</keyword>
<evidence type="ECO:0000256" key="6">
    <source>
        <dbReference type="SAM" id="MobiDB-lite"/>
    </source>
</evidence>
<dbReference type="InterPro" id="IPR052337">
    <property type="entry name" value="SAT4-like"/>
</dbReference>
<organism evidence="9 10">
    <name type="scientific">Microdochium trichocladiopsis</name>
    <dbReference type="NCBI Taxonomy" id="1682393"/>
    <lineage>
        <taxon>Eukaryota</taxon>
        <taxon>Fungi</taxon>
        <taxon>Dikarya</taxon>
        <taxon>Ascomycota</taxon>
        <taxon>Pezizomycotina</taxon>
        <taxon>Sordariomycetes</taxon>
        <taxon>Xylariomycetidae</taxon>
        <taxon>Xylariales</taxon>
        <taxon>Microdochiaceae</taxon>
        <taxon>Microdochium</taxon>
    </lineage>
</organism>
<feature type="transmembrane region" description="Helical" evidence="7">
    <location>
        <begin position="124"/>
        <end position="144"/>
    </location>
</feature>
<dbReference type="GO" id="GO:0016020">
    <property type="term" value="C:membrane"/>
    <property type="evidence" value="ECO:0007669"/>
    <property type="project" value="UniProtKB-SubCell"/>
</dbReference>
<feature type="transmembrane region" description="Helical" evidence="7">
    <location>
        <begin position="207"/>
        <end position="231"/>
    </location>
</feature>
<reference evidence="9" key="1">
    <citation type="journal article" date="2021" name="Nat. Commun.">
        <title>Genetic determinants of endophytism in the Arabidopsis root mycobiome.</title>
        <authorList>
            <person name="Mesny F."/>
            <person name="Miyauchi S."/>
            <person name="Thiergart T."/>
            <person name="Pickel B."/>
            <person name="Atanasova L."/>
            <person name="Karlsson M."/>
            <person name="Huettel B."/>
            <person name="Barry K.W."/>
            <person name="Haridas S."/>
            <person name="Chen C."/>
            <person name="Bauer D."/>
            <person name="Andreopoulos W."/>
            <person name="Pangilinan J."/>
            <person name="LaButti K."/>
            <person name="Riley R."/>
            <person name="Lipzen A."/>
            <person name="Clum A."/>
            <person name="Drula E."/>
            <person name="Henrissat B."/>
            <person name="Kohler A."/>
            <person name="Grigoriev I.V."/>
            <person name="Martin F.M."/>
            <person name="Hacquard S."/>
        </authorList>
    </citation>
    <scope>NUCLEOTIDE SEQUENCE</scope>
    <source>
        <strain evidence="9">MPI-CAGE-CH-0230</strain>
    </source>
</reference>
<feature type="domain" description="Rhodopsin" evidence="8">
    <location>
        <begin position="28"/>
        <end position="269"/>
    </location>
</feature>
<evidence type="ECO:0000256" key="4">
    <source>
        <dbReference type="ARBA" id="ARBA00023136"/>
    </source>
</evidence>
<comment type="subcellular location">
    <subcellularLocation>
        <location evidence="1">Membrane</location>
        <topology evidence="1">Multi-pass membrane protein</topology>
    </subcellularLocation>
</comment>
<comment type="caution">
    <text evidence="9">The sequence shown here is derived from an EMBL/GenBank/DDBJ whole genome shotgun (WGS) entry which is preliminary data.</text>
</comment>